<feature type="transmembrane region" description="Helical" evidence="1">
    <location>
        <begin position="15"/>
        <end position="33"/>
    </location>
</feature>
<keyword evidence="3" id="KW-1185">Reference proteome</keyword>
<accession>A0A318KCG9</accession>
<evidence type="ECO:0000313" key="2">
    <source>
        <dbReference type="EMBL" id="PXX63191.1"/>
    </source>
</evidence>
<evidence type="ECO:0000256" key="1">
    <source>
        <dbReference type="SAM" id="Phobius"/>
    </source>
</evidence>
<feature type="transmembrane region" description="Helical" evidence="1">
    <location>
        <begin position="101"/>
        <end position="119"/>
    </location>
</feature>
<keyword evidence="1" id="KW-0812">Transmembrane</keyword>
<dbReference type="RefSeq" id="WP_040729672.1">
    <property type="nucleotide sequence ID" value="NZ_QJKF01000006.1"/>
</dbReference>
<gene>
    <name evidence="2" type="ORF">DFR70_106249</name>
</gene>
<dbReference type="OrthoDB" id="4571541at2"/>
<sequence length="131" mass="13728">MNRISLTTLPGNTKLSLYGLGVGILGLVIQWIADPDKFPGFPPGILVIAVFGLLVVLGARWFWTPLLATLVAVFIMIGGLLGGDLLDNLRSGDLGTIAGNIVLYIGLVIAAIAGVLATVDARRATSRTDRC</sequence>
<proteinExistence type="predicted"/>
<protein>
    <submittedName>
        <fullName evidence="2">Uncharacterized protein</fullName>
    </submittedName>
</protein>
<name>A0A318KCG9_9NOCA</name>
<dbReference type="Proteomes" id="UP000247569">
    <property type="component" value="Unassembled WGS sequence"/>
</dbReference>
<reference evidence="2 3" key="1">
    <citation type="submission" date="2018-05" db="EMBL/GenBank/DDBJ databases">
        <title>Genomic Encyclopedia of Type Strains, Phase IV (KMG-IV): sequencing the most valuable type-strain genomes for metagenomic binning, comparative biology and taxonomic classification.</title>
        <authorList>
            <person name="Goeker M."/>
        </authorList>
    </citation>
    <scope>NUCLEOTIDE SEQUENCE [LARGE SCALE GENOMIC DNA]</scope>
    <source>
        <strain evidence="2 3">DSM 44704</strain>
    </source>
</reference>
<evidence type="ECO:0000313" key="3">
    <source>
        <dbReference type="Proteomes" id="UP000247569"/>
    </source>
</evidence>
<keyword evidence="1" id="KW-0472">Membrane</keyword>
<organism evidence="2 3">
    <name type="scientific">Nocardia tenerifensis</name>
    <dbReference type="NCBI Taxonomy" id="228006"/>
    <lineage>
        <taxon>Bacteria</taxon>
        <taxon>Bacillati</taxon>
        <taxon>Actinomycetota</taxon>
        <taxon>Actinomycetes</taxon>
        <taxon>Mycobacteriales</taxon>
        <taxon>Nocardiaceae</taxon>
        <taxon>Nocardia</taxon>
    </lineage>
</organism>
<feature type="transmembrane region" description="Helical" evidence="1">
    <location>
        <begin position="39"/>
        <end position="57"/>
    </location>
</feature>
<comment type="caution">
    <text evidence="2">The sequence shown here is derived from an EMBL/GenBank/DDBJ whole genome shotgun (WGS) entry which is preliminary data.</text>
</comment>
<feature type="transmembrane region" description="Helical" evidence="1">
    <location>
        <begin position="62"/>
        <end position="81"/>
    </location>
</feature>
<dbReference type="AlphaFoldDB" id="A0A318KCG9"/>
<keyword evidence="1" id="KW-1133">Transmembrane helix</keyword>
<dbReference type="EMBL" id="QJKF01000006">
    <property type="protein sequence ID" value="PXX63191.1"/>
    <property type="molecule type" value="Genomic_DNA"/>
</dbReference>